<dbReference type="Pfam" id="PF03739">
    <property type="entry name" value="LptF_LptG"/>
    <property type="match status" value="1"/>
</dbReference>
<evidence type="ECO:0000256" key="11">
    <source>
        <dbReference type="ARBA" id="ARBA00026081"/>
    </source>
</evidence>
<feature type="transmembrane region" description="Helical" evidence="12">
    <location>
        <begin position="100"/>
        <end position="123"/>
    </location>
</feature>
<dbReference type="RefSeq" id="WP_042002059.1">
    <property type="nucleotide sequence ID" value="NZ_CDBT01000063.1"/>
</dbReference>
<protein>
    <recommendedName>
        <fullName evidence="4">Lipopolysaccharide export system permease protein LptF</fullName>
    </recommendedName>
</protein>
<feature type="transmembrane region" description="Helical" evidence="12">
    <location>
        <begin position="273"/>
        <end position="290"/>
    </location>
</feature>
<reference evidence="13 14" key="1">
    <citation type="submission" date="2024-09" db="EMBL/GenBank/DDBJ databases">
        <title>Aeromonas strains Genome sequencing and assembly.</title>
        <authorList>
            <person name="Hu X."/>
            <person name="Tang B."/>
        </authorList>
    </citation>
    <scope>NUCLEOTIDE SEQUENCE [LARGE SCALE GENOMIC DNA]</scope>
    <source>
        <strain evidence="13 14">NB23SCDHY001</strain>
    </source>
</reference>
<feature type="transmembrane region" description="Helical" evidence="12">
    <location>
        <begin position="18"/>
        <end position="38"/>
    </location>
</feature>
<keyword evidence="14" id="KW-1185">Reference proteome</keyword>
<name>A0ABW9GT47_9GAMM</name>
<comment type="caution">
    <text evidence="13">The sequence shown here is derived from an EMBL/GenBank/DDBJ whole genome shotgun (WGS) entry which is preliminary data.</text>
</comment>
<dbReference type="Proteomes" id="UP001630969">
    <property type="component" value="Unassembled WGS sequence"/>
</dbReference>
<keyword evidence="5" id="KW-0813">Transport</keyword>
<keyword evidence="7" id="KW-0997">Cell inner membrane</keyword>
<keyword evidence="6" id="KW-1003">Cell membrane</keyword>
<dbReference type="NCBIfam" id="TIGR04407">
    <property type="entry name" value="LptF_YjgP"/>
    <property type="match status" value="1"/>
</dbReference>
<evidence type="ECO:0000256" key="9">
    <source>
        <dbReference type="ARBA" id="ARBA00022989"/>
    </source>
</evidence>
<dbReference type="GeneID" id="97221033"/>
<evidence type="ECO:0000256" key="10">
    <source>
        <dbReference type="ARBA" id="ARBA00023136"/>
    </source>
</evidence>
<evidence type="ECO:0000313" key="13">
    <source>
        <dbReference type="EMBL" id="MFM4893947.1"/>
    </source>
</evidence>
<dbReference type="EMBL" id="JBGXBU010000005">
    <property type="protein sequence ID" value="MFM4893947.1"/>
    <property type="molecule type" value="Genomic_DNA"/>
</dbReference>
<sequence>MTVIVFRYLFRETLKTQLAVLFVLLLIFVSQQFIKIIGDAADGEVPTRLISTLMLLNLPNMALLMLPISLFLAILFAHGRLYAESEMTVMHAVGVSPRRVMLTTMVLALLTALVAGFNTGWVAPLAKEREYQVIDEFKADPGISFLQAGRFMDLDGGKLVAYIQDLNDKGSVLQKIFVLQRAQGTTPPSVVIATEGQVTVDENGLQWLTLKDGSRYEGDFNTRKFQISDFREYSLVIRQQEAEHSNRKSAAKPTMELFGTQDNQLMAELQWRISLPLSIPVLTFLVVPLARVNPRQGRYAKLLPAILLYLSYFLLLSAARSAIDSGRLPHWPGMFWVPVAYLLLIGVPLNLQGTAWWNGAKGRFFNGGSADAAK</sequence>
<evidence type="ECO:0000256" key="12">
    <source>
        <dbReference type="SAM" id="Phobius"/>
    </source>
</evidence>
<evidence type="ECO:0000313" key="14">
    <source>
        <dbReference type="Proteomes" id="UP001630969"/>
    </source>
</evidence>
<organism evidence="13 14">
    <name type="scientific">Aeromonas bivalvium</name>
    <dbReference type="NCBI Taxonomy" id="440079"/>
    <lineage>
        <taxon>Bacteria</taxon>
        <taxon>Pseudomonadati</taxon>
        <taxon>Pseudomonadota</taxon>
        <taxon>Gammaproteobacteria</taxon>
        <taxon>Aeromonadales</taxon>
        <taxon>Aeromonadaceae</taxon>
        <taxon>Aeromonas</taxon>
    </lineage>
</organism>
<accession>A0ABW9GT47</accession>
<comment type="function">
    <text evidence="1">Part of the ABC transporter complex LptBFG involved in the translocation of lipopolysaccharide (LPS) from the inner membrane to the outer membrane.</text>
</comment>
<comment type="subcellular location">
    <subcellularLocation>
        <location evidence="2">Cell inner membrane</location>
        <topology evidence="2">Multi-pass membrane protein</topology>
    </subcellularLocation>
</comment>
<evidence type="ECO:0000256" key="1">
    <source>
        <dbReference type="ARBA" id="ARBA00002265"/>
    </source>
</evidence>
<proteinExistence type="inferred from homology"/>
<comment type="similarity">
    <text evidence="3">Belongs to the LptF/LptG family.</text>
</comment>
<dbReference type="InterPro" id="IPR030922">
    <property type="entry name" value="LptF"/>
</dbReference>
<keyword evidence="9 12" id="KW-1133">Transmembrane helix</keyword>
<evidence type="ECO:0000256" key="4">
    <source>
        <dbReference type="ARBA" id="ARBA00014213"/>
    </source>
</evidence>
<evidence type="ECO:0000256" key="2">
    <source>
        <dbReference type="ARBA" id="ARBA00004429"/>
    </source>
</evidence>
<comment type="subunit">
    <text evidence="11">Component of the lipopolysaccharide transport and assembly complex. The LptBFG transporter is composed of two ATP-binding proteins (LptB) and two transmembrane proteins (LptF and LptG).</text>
</comment>
<evidence type="ECO:0000256" key="5">
    <source>
        <dbReference type="ARBA" id="ARBA00022448"/>
    </source>
</evidence>
<feature type="transmembrane region" description="Helical" evidence="12">
    <location>
        <begin position="302"/>
        <end position="323"/>
    </location>
</feature>
<dbReference type="PANTHER" id="PTHR33529">
    <property type="entry name" value="SLR0882 PROTEIN-RELATED"/>
    <property type="match status" value="1"/>
</dbReference>
<dbReference type="PANTHER" id="PTHR33529:SF7">
    <property type="entry name" value="LIPOPOLYSACCHARIDE EXPORT SYSTEM PERMEASE PROTEIN LPTF"/>
    <property type="match status" value="1"/>
</dbReference>
<dbReference type="InterPro" id="IPR005495">
    <property type="entry name" value="LptG/LptF_permease"/>
</dbReference>
<gene>
    <name evidence="13" type="primary">lptF</name>
    <name evidence="13" type="ORF">ACEUDJ_13870</name>
</gene>
<evidence type="ECO:0000256" key="8">
    <source>
        <dbReference type="ARBA" id="ARBA00022692"/>
    </source>
</evidence>
<keyword evidence="10 12" id="KW-0472">Membrane</keyword>
<feature type="transmembrane region" description="Helical" evidence="12">
    <location>
        <begin position="335"/>
        <end position="357"/>
    </location>
</feature>
<keyword evidence="8 12" id="KW-0812">Transmembrane</keyword>
<evidence type="ECO:0000256" key="6">
    <source>
        <dbReference type="ARBA" id="ARBA00022475"/>
    </source>
</evidence>
<evidence type="ECO:0000256" key="7">
    <source>
        <dbReference type="ARBA" id="ARBA00022519"/>
    </source>
</evidence>
<feature type="transmembrane region" description="Helical" evidence="12">
    <location>
        <begin position="58"/>
        <end position="79"/>
    </location>
</feature>
<evidence type="ECO:0000256" key="3">
    <source>
        <dbReference type="ARBA" id="ARBA00007725"/>
    </source>
</evidence>